<sequence length="55" mass="6044">MASNQGVGGSNPSGRASFTCKGDSWRYRVGDYRIICDIKDNMATVPVLRVRHDKG</sequence>
<dbReference type="RefSeq" id="WP_199386336.1">
    <property type="nucleotide sequence ID" value="NZ_JAEMHM010000022.1"/>
</dbReference>
<name>A0A8J7M263_9BACT</name>
<dbReference type="Proteomes" id="UP000636888">
    <property type="component" value="Unassembled WGS sequence"/>
</dbReference>
<dbReference type="InterPro" id="IPR007712">
    <property type="entry name" value="RelE/ParE_toxin"/>
</dbReference>
<dbReference type="Gene3D" id="3.30.2310.20">
    <property type="entry name" value="RelE-like"/>
    <property type="match status" value="1"/>
</dbReference>
<keyword evidence="1" id="KW-1277">Toxin-antitoxin system</keyword>
<dbReference type="EMBL" id="JAEMHM010000022">
    <property type="protein sequence ID" value="MBJ6727335.1"/>
    <property type="molecule type" value="Genomic_DNA"/>
</dbReference>
<protein>
    <submittedName>
        <fullName evidence="2">Type II toxin-antitoxin system RelE/ParE family toxin</fullName>
    </submittedName>
</protein>
<gene>
    <name evidence="2" type="ORF">JFN93_21700</name>
</gene>
<evidence type="ECO:0000313" key="3">
    <source>
        <dbReference type="Proteomes" id="UP000636888"/>
    </source>
</evidence>
<accession>A0A8J7M263</accession>
<evidence type="ECO:0000313" key="2">
    <source>
        <dbReference type="EMBL" id="MBJ6727335.1"/>
    </source>
</evidence>
<comment type="caution">
    <text evidence="2">The sequence shown here is derived from an EMBL/GenBank/DDBJ whole genome shotgun (WGS) entry which is preliminary data.</text>
</comment>
<dbReference type="InterPro" id="IPR035093">
    <property type="entry name" value="RelE/ParE_toxin_dom_sf"/>
</dbReference>
<keyword evidence="3" id="KW-1185">Reference proteome</keyword>
<dbReference type="AlphaFoldDB" id="A0A8J7M263"/>
<reference evidence="2" key="1">
    <citation type="submission" date="2020-12" db="EMBL/GenBank/DDBJ databases">
        <title>Geomonas sp. Red875, isolated from river sediment.</title>
        <authorList>
            <person name="Xu Z."/>
            <person name="Zhang Z."/>
            <person name="Masuda Y."/>
            <person name="Itoh H."/>
            <person name="Senoo K."/>
        </authorList>
    </citation>
    <scope>NUCLEOTIDE SEQUENCE</scope>
    <source>
        <strain evidence="2">Red875</strain>
    </source>
</reference>
<dbReference type="Pfam" id="PF05016">
    <property type="entry name" value="ParE_toxin"/>
    <property type="match status" value="1"/>
</dbReference>
<organism evidence="2 3">
    <name type="scientific">Geomesophilobacter sediminis</name>
    <dbReference type="NCBI Taxonomy" id="2798584"/>
    <lineage>
        <taxon>Bacteria</taxon>
        <taxon>Pseudomonadati</taxon>
        <taxon>Thermodesulfobacteriota</taxon>
        <taxon>Desulfuromonadia</taxon>
        <taxon>Geobacterales</taxon>
        <taxon>Geobacteraceae</taxon>
        <taxon>Geomesophilobacter</taxon>
    </lineage>
</organism>
<proteinExistence type="predicted"/>
<dbReference type="SUPFAM" id="SSF143011">
    <property type="entry name" value="RelE-like"/>
    <property type="match status" value="1"/>
</dbReference>
<evidence type="ECO:0000256" key="1">
    <source>
        <dbReference type="ARBA" id="ARBA00022649"/>
    </source>
</evidence>